<evidence type="ECO:0000313" key="9">
    <source>
        <dbReference type="Proteomes" id="UP000663891"/>
    </source>
</evidence>
<dbReference type="EMBL" id="CAJNON010000047">
    <property type="protein sequence ID" value="CAF0865313.1"/>
    <property type="molecule type" value="Genomic_DNA"/>
</dbReference>
<organism evidence="8 9">
    <name type="scientific">Adineta steineri</name>
    <dbReference type="NCBI Taxonomy" id="433720"/>
    <lineage>
        <taxon>Eukaryota</taxon>
        <taxon>Metazoa</taxon>
        <taxon>Spiralia</taxon>
        <taxon>Gnathifera</taxon>
        <taxon>Rotifera</taxon>
        <taxon>Eurotatoria</taxon>
        <taxon>Bdelloidea</taxon>
        <taxon>Adinetida</taxon>
        <taxon>Adinetidae</taxon>
        <taxon>Adineta</taxon>
    </lineage>
</organism>
<dbReference type="Proteomes" id="UP000663891">
    <property type="component" value="Unassembled WGS sequence"/>
</dbReference>
<dbReference type="GO" id="GO:1902017">
    <property type="term" value="P:regulation of cilium assembly"/>
    <property type="evidence" value="ECO:0007669"/>
    <property type="project" value="TreeGrafter"/>
</dbReference>
<dbReference type="AlphaFoldDB" id="A0A813XDG1"/>
<keyword evidence="4 6" id="KW-0175">Coiled coil</keyword>
<feature type="region of interest" description="Disordered" evidence="7">
    <location>
        <begin position="586"/>
        <end position="608"/>
    </location>
</feature>
<feature type="region of interest" description="Disordered" evidence="7">
    <location>
        <begin position="73"/>
        <end position="147"/>
    </location>
</feature>
<comment type="caution">
    <text evidence="8">The sequence shown here is derived from an EMBL/GenBank/DDBJ whole genome shotgun (WGS) entry which is preliminary data.</text>
</comment>
<feature type="coiled-coil region" evidence="6">
    <location>
        <begin position="832"/>
        <end position="884"/>
    </location>
</feature>
<feature type="compositionally biased region" description="Low complexity" evidence="7">
    <location>
        <begin position="131"/>
        <end position="141"/>
    </location>
</feature>
<evidence type="ECO:0000256" key="6">
    <source>
        <dbReference type="SAM" id="Coils"/>
    </source>
</evidence>
<feature type="region of interest" description="Disordered" evidence="7">
    <location>
        <begin position="344"/>
        <end position="384"/>
    </location>
</feature>
<name>A0A813XDG1_9BILA</name>
<feature type="region of interest" description="Disordered" evidence="7">
    <location>
        <begin position="209"/>
        <end position="252"/>
    </location>
</feature>
<comment type="subcellular location">
    <subcellularLocation>
        <location evidence="1">Cytoplasm</location>
        <location evidence="1">Cytoskeleton</location>
        <location evidence="1">Microtubule organizing center</location>
        <location evidence="1">Centrosome</location>
    </subcellularLocation>
</comment>
<sequence>MQAINPVDVHVEKEWRVGSAVKKNVKTSSNTNRTAPRMRTQVVSKTKPKKTKPIVSPSPKIPKQVVIPKLVLPVRSSSSSPNREPWVPPPGRSTKGQKVAWQSPESRLEINPVTEIRINDGDSQNIKSDRQNSTNNSQTNTLPTYENEKLMGEIQNYEKRIQGLIDGIGMLKERMHNHENTPDQTNQLRSDIDSSLYELEQLQQDYTKRLSSQTTKISRARSLSPIRNKNRSSSADEQRHRRTTTPRVSFQDDPIITKRRARSTTPIKGPLYLNPDRERLLISLAESEADVAQITKQLSSVNDILIKLKFSPICVNTDALRSCQLCITLNILIQQLQQDYTKRLSSQTTKISRARSLSPIRNKNRSSSADEQRHRRTTTPRVSFQDDPIITKRRARSTTPIKGSLYLNPDRERLLISLTESEADVAQITKQLSSVNDILIKLKFEDKPLSFEVEQLYQHRNQLLHLIEQFERSNSKLREFLHHQYHLEAEHGIINDKYDTYKTHIHELENENQQIRHLLLSRENDNIALLTELERIRTHTIGFDTMKTSLEHNRAHLQRELYAREGEINRLQCIIRTLERDLQRNRFPSDNIPRSNKRTPMFSTSSCSSPLNVVSKKKAITVEKLQAELYNRDHQINELKQKLGDNKSEQTDDPNSEILQLRAKLQQAELVISEYKAQLHTETLKTSANNSKNHLSEIELERIRARLQKRIEELEPLPDLLKQVESKNEKLQKHIHELEKRLSGQSMTSIDRSKDNHSSFNDDTRTLQRKIVSLEEQNENLLKKLNTKEEELHIVQSRLNSKTYDITSINTQIDSKNTHYQVRDDTYSSKNTFDLEQQISRLHLEYAQLKREKDEVERRYTSQLSELRDKLEQSNNTNRTMQNYVNSLKTTYTTLFNDSIPISFKHYTTT</sequence>
<feature type="coiled-coil region" evidence="6">
    <location>
        <begin position="622"/>
        <end position="678"/>
    </location>
</feature>
<evidence type="ECO:0000256" key="1">
    <source>
        <dbReference type="ARBA" id="ARBA00004300"/>
    </source>
</evidence>
<keyword evidence="3" id="KW-0963">Cytoplasm</keyword>
<feature type="coiled-coil region" evidence="6">
    <location>
        <begin position="721"/>
        <end position="798"/>
    </location>
</feature>
<protein>
    <submittedName>
        <fullName evidence="8">Uncharacterized protein</fullName>
    </submittedName>
</protein>
<evidence type="ECO:0000256" key="5">
    <source>
        <dbReference type="ARBA" id="ARBA00023212"/>
    </source>
</evidence>
<dbReference type="GO" id="GO:0005813">
    <property type="term" value="C:centrosome"/>
    <property type="evidence" value="ECO:0007669"/>
    <property type="project" value="UniProtKB-SubCell"/>
</dbReference>
<comment type="similarity">
    <text evidence="2">Belongs to the ODF2 family.</text>
</comment>
<reference evidence="8" key="1">
    <citation type="submission" date="2021-02" db="EMBL/GenBank/DDBJ databases">
        <authorList>
            <person name="Nowell W R."/>
        </authorList>
    </citation>
    <scope>NUCLEOTIDE SEQUENCE</scope>
</reference>
<evidence type="ECO:0000256" key="4">
    <source>
        <dbReference type="ARBA" id="ARBA00023054"/>
    </source>
</evidence>
<dbReference type="OrthoDB" id="413404at2759"/>
<dbReference type="PANTHER" id="PTHR23162">
    <property type="entry name" value="OUTER DENSE FIBER OF SPERM TAILS 2"/>
    <property type="match status" value="1"/>
</dbReference>
<proteinExistence type="inferred from homology"/>
<feature type="region of interest" description="Disordered" evidence="7">
    <location>
        <begin position="26"/>
        <end position="60"/>
    </location>
</feature>
<keyword evidence="5" id="KW-0206">Cytoskeleton</keyword>
<dbReference type="InterPro" id="IPR026099">
    <property type="entry name" value="Odf2-rel"/>
</dbReference>
<gene>
    <name evidence="8" type="ORF">VCS650_LOCUS7421</name>
</gene>
<evidence type="ECO:0000256" key="3">
    <source>
        <dbReference type="ARBA" id="ARBA00022490"/>
    </source>
</evidence>
<accession>A0A813XDG1</accession>
<feature type="coiled-coil region" evidence="6">
    <location>
        <begin position="498"/>
        <end position="525"/>
    </location>
</feature>
<evidence type="ECO:0000313" key="8">
    <source>
        <dbReference type="EMBL" id="CAF0865313.1"/>
    </source>
</evidence>
<evidence type="ECO:0000256" key="2">
    <source>
        <dbReference type="ARBA" id="ARBA00009316"/>
    </source>
</evidence>
<dbReference type="PANTHER" id="PTHR23162:SF10">
    <property type="entry name" value="FI13205P"/>
    <property type="match status" value="1"/>
</dbReference>
<evidence type="ECO:0000256" key="7">
    <source>
        <dbReference type="SAM" id="MobiDB-lite"/>
    </source>
</evidence>